<dbReference type="GeneID" id="96295428"/>
<organism evidence="2 3">
    <name type="scientific">Streptomyces xanthochromogenes</name>
    <dbReference type="NCBI Taxonomy" id="67384"/>
    <lineage>
        <taxon>Bacteria</taxon>
        <taxon>Bacillati</taxon>
        <taxon>Actinomycetota</taxon>
        <taxon>Actinomycetes</taxon>
        <taxon>Kitasatosporales</taxon>
        <taxon>Streptomycetaceae</taxon>
        <taxon>Streptomyces</taxon>
    </lineage>
</organism>
<keyword evidence="3" id="KW-1185">Reference proteome</keyword>
<feature type="transmembrane region" description="Helical" evidence="1">
    <location>
        <begin position="45"/>
        <end position="66"/>
    </location>
</feature>
<evidence type="ECO:0000313" key="3">
    <source>
        <dbReference type="Proteomes" id="UP000600946"/>
    </source>
</evidence>
<feature type="transmembrane region" description="Helical" evidence="1">
    <location>
        <begin position="6"/>
        <end position="24"/>
    </location>
</feature>
<protein>
    <submittedName>
        <fullName evidence="2">Uncharacterized protein</fullName>
    </submittedName>
</protein>
<keyword evidence="1" id="KW-1133">Transmembrane helix</keyword>
<gene>
    <name evidence="2" type="ORF">GCM10010326_76000</name>
</gene>
<comment type="caution">
    <text evidence="2">The sequence shown here is derived from an EMBL/GenBank/DDBJ whole genome shotgun (WGS) entry which is preliminary data.</text>
</comment>
<reference evidence="3" key="1">
    <citation type="journal article" date="2019" name="Int. J. Syst. Evol. Microbiol.">
        <title>The Global Catalogue of Microorganisms (GCM) 10K type strain sequencing project: providing services to taxonomists for standard genome sequencing and annotation.</title>
        <authorList>
            <consortium name="The Broad Institute Genomics Platform"/>
            <consortium name="The Broad Institute Genome Sequencing Center for Infectious Disease"/>
            <person name="Wu L."/>
            <person name="Ma J."/>
        </authorList>
    </citation>
    <scope>NUCLEOTIDE SEQUENCE [LARGE SCALE GENOMIC DNA]</scope>
    <source>
        <strain evidence="3">JCM 4594</strain>
    </source>
</reference>
<proteinExistence type="predicted"/>
<dbReference type="RefSeq" id="WP_190029536.1">
    <property type="nucleotide sequence ID" value="NZ_BMUU01000024.1"/>
</dbReference>
<keyword evidence="1" id="KW-0812">Transmembrane</keyword>
<evidence type="ECO:0000256" key="1">
    <source>
        <dbReference type="SAM" id="Phobius"/>
    </source>
</evidence>
<sequence length="71" mass="8027">MFFRSLFLYVLLPGYGVWLAHSVWTAHRRTPASTPRQPAPFWLHYLAGCAGFPLLCLALISLALVWTGRIP</sequence>
<evidence type="ECO:0000313" key="2">
    <source>
        <dbReference type="EMBL" id="GGY70592.1"/>
    </source>
</evidence>
<accession>A0ABQ3AYE4</accession>
<keyword evidence="1" id="KW-0472">Membrane</keyword>
<dbReference type="EMBL" id="BMUU01000024">
    <property type="protein sequence ID" value="GGY70592.1"/>
    <property type="molecule type" value="Genomic_DNA"/>
</dbReference>
<name>A0ABQ3AYE4_9ACTN</name>
<dbReference type="Proteomes" id="UP000600946">
    <property type="component" value="Unassembled WGS sequence"/>
</dbReference>